<evidence type="ECO:0000313" key="4">
    <source>
        <dbReference type="EMBL" id="MBM2355726.1"/>
    </source>
</evidence>
<sequence>MTTAKNTAILEGVRIIDLTSVVFGPLATQMLGDLGADVIKVEAPEGDLLRQVQPSNNKLMGAAFLGANRNKRSVVLDLKERTGQDQLRKLLKDADVMISSIRPAALARLSLDPETLRRAYPDLITVSATGFGQDGPYAAKPAFDDIVQSVSGFASLATLRDPDAAPAYAPTILADKLGGVTAAYAVMSALFHRQRTGEAQHVEVPMFETLTAFLLAEHMDAATFEDTPQSFGYSRMLVPHRRPVQTADGYITILPYTNVQWARFFQVVDRNDMVEHPWVTDMDTRSRNIGAVYDMVAQIALTRSTEEWLTLMEQADIPAMPVRNLSDLPSDPHLAATGFFQQIDHPTEGTIWTTRPPIHFSATPARHDHCPAPRLGEHSKEILGPDEK</sequence>
<evidence type="ECO:0000256" key="1">
    <source>
        <dbReference type="ARBA" id="ARBA00022679"/>
    </source>
</evidence>
<comment type="caution">
    <text evidence="3">The sequence shown here is derived from an EMBL/GenBank/DDBJ whole genome shotgun (WGS) entry which is preliminary data.</text>
</comment>
<feature type="region of interest" description="Disordered" evidence="2">
    <location>
        <begin position="363"/>
        <end position="388"/>
    </location>
</feature>
<dbReference type="GO" id="GO:0008410">
    <property type="term" value="F:CoA-transferase activity"/>
    <property type="evidence" value="ECO:0007669"/>
    <property type="project" value="TreeGrafter"/>
</dbReference>
<keyword evidence="5" id="KW-1185">Reference proteome</keyword>
<dbReference type="RefSeq" id="WP_037929969.1">
    <property type="nucleotide sequence ID" value="NZ_FQVP01000012.1"/>
</dbReference>
<reference evidence="3 5" key="1">
    <citation type="submission" date="2014-01" db="EMBL/GenBank/DDBJ databases">
        <title>Sulfitobacter sp. H3 (MCCC 1A00686) Genome Sequencing.</title>
        <authorList>
            <person name="Lai Q."/>
            <person name="Hong Z."/>
        </authorList>
    </citation>
    <scope>NUCLEOTIDE SEQUENCE [LARGE SCALE GENOMIC DNA]</scope>
    <source>
        <strain evidence="3 5">H3</strain>
    </source>
</reference>
<dbReference type="InterPro" id="IPR044855">
    <property type="entry name" value="CoA-Trfase_III_dom3_sf"/>
</dbReference>
<name>A0A073J9M5_9RHOB</name>
<dbReference type="AlphaFoldDB" id="A0A073J9M5"/>
<dbReference type="InterPro" id="IPR003673">
    <property type="entry name" value="CoA-Trfase_fam_III"/>
</dbReference>
<dbReference type="EMBL" id="JAMD01000014">
    <property type="protein sequence ID" value="KEJ94427.1"/>
    <property type="molecule type" value="Genomic_DNA"/>
</dbReference>
<accession>A0A073J9M5</accession>
<proteinExistence type="predicted"/>
<evidence type="ECO:0000256" key="2">
    <source>
        <dbReference type="SAM" id="MobiDB-lite"/>
    </source>
</evidence>
<evidence type="ECO:0000313" key="3">
    <source>
        <dbReference type="EMBL" id="KEJ94427.1"/>
    </source>
</evidence>
<dbReference type="InterPro" id="IPR023606">
    <property type="entry name" value="CoA-Trfase_III_dom_1_sf"/>
</dbReference>
<dbReference type="PANTHER" id="PTHR48207">
    <property type="entry name" value="SUCCINATE--HYDROXYMETHYLGLUTARATE COA-TRANSFERASE"/>
    <property type="match status" value="1"/>
</dbReference>
<protein>
    <submittedName>
        <fullName evidence="3">Acetyl-CoA acetyltransferase</fullName>
    </submittedName>
    <submittedName>
        <fullName evidence="4">CoA transferase</fullName>
    </submittedName>
</protein>
<feature type="compositionally biased region" description="Basic and acidic residues" evidence="2">
    <location>
        <begin position="365"/>
        <end position="388"/>
    </location>
</feature>
<reference evidence="4" key="2">
    <citation type="submission" date="2021-01" db="EMBL/GenBank/DDBJ databases">
        <title>Diatom-associated Roseobacters Show Island Model of Population Structure.</title>
        <authorList>
            <person name="Qu L."/>
            <person name="Feng X."/>
            <person name="Chen Y."/>
            <person name="Li L."/>
            <person name="Wang X."/>
            <person name="Hu Z."/>
            <person name="Wang H."/>
            <person name="Luo H."/>
        </authorList>
    </citation>
    <scope>NUCLEOTIDE SEQUENCE</scope>
    <source>
        <strain evidence="4">SM26-45</strain>
    </source>
</reference>
<keyword evidence="1 3" id="KW-0808">Transferase</keyword>
<dbReference type="InterPro" id="IPR050483">
    <property type="entry name" value="CoA-transferase_III_domain"/>
</dbReference>
<organism evidence="3 5">
    <name type="scientific">Pseudosulfitobacter pseudonitzschiae</name>
    <dbReference type="NCBI Taxonomy" id="1402135"/>
    <lineage>
        <taxon>Bacteria</taxon>
        <taxon>Pseudomonadati</taxon>
        <taxon>Pseudomonadota</taxon>
        <taxon>Alphaproteobacteria</taxon>
        <taxon>Rhodobacterales</taxon>
        <taxon>Roseobacteraceae</taxon>
        <taxon>Pseudosulfitobacter</taxon>
    </lineage>
</organism>
<dbReference type="OrthoDB" id="9806585at2"/>
<gene>
    <name evidence="4" type="ORF">JQX14_14340</name>
    <name evidence="3" type="ORF">SUH3_07110</name>
</gene>
<dbReference type="Pfam" id="PF02515">
    <property type="entry name" value="CoA_transf_3"/>
    <property type="match status" value="1"/>
</dbReference>
<dbReference type="Gene3D" id="3.30.1540.10">
    <property type="entry name" value="formyl-coa transferase, domain 3"/>
    <property type="match status" value="1"/>
</dbReference>
<dbReference type="PANTHER" id="PTHR48207:SF4">
    <property type="entry name" value="BLL6097 PROTEIN"/>
    <property type="match status" value="1"/>
</dbReference>
<dbReference type="Proteomes" id="UP000809337">
    <property type="component" value="Unassembled WGS sequence"/>
</dbReference>
<dbReference type="SUPFAM" id="SSF89796">
    <property type="entry name" value="CoA-transferase family III (CaiB/BaiF)"/>
    <property type="match status" value="1"/>
</dbReference>
<dbReference type="EMBL" id="JAFBWN010000009">
    <property type="protein sequence ID" value="MBM2355726.1"/>
    <property type="molecule type" value="Genomic_DNA"/>
</dbReference>
<dbReference type="Gene3D" id="3.40.50.10540">
    <property type="entry name" value="Crotonobetainyl-coa:carnitine coa-transferase, domain 1"/>
    <property type="match status" value="1"/>
</dbReference>
<evidence type="ECO:0000313" key="5">
    <source>
        <dbReference type="Proteomes" id="UP000027746"/>
    </source>
</evidence>
<dbReference type="Proteomes" id="UP000027746">
    <property type="component" value="Unassembled WGS sequence"/>
</dbReference>